<accession>A0A384ZZ49</accession>
<dbReference type="GO" id="GO:0008233">
    <property type="term" value="F:peptidase activity"/>
    <property type="evidence" value="ECO:0007669"/>
    <property type="project" value="UniProtKB-KW"/>
</dbReference>
<evidence type="ECO:0000313" key="2">
    <source>
        <dbReference type="Proteomes" id="UP000263072"/>
    </source>
</evidence>
<keyword evidence="1" id="KW-0645">Protease</keyword>
<dbReference type="EMBL" id="MH460462">
    <property type="protein sequence ID" value="AXG67505.1"/>
    <property type="molecule type" value="Genomic_DNA"/>
</dbReference>
<dbReference type="Proteomes" id="UP000263072">
    <property type="component" value="Segment"/>
</dbReference>
<organism evidence="1 2">
    <name type="scientific">Dickeya phage vB_DsoM_JA33</name>
    <dbReference type="NCBI Taxonomy" id="2283032"/>
    <lineage>
        <taxon>Viruses</taxon>
        <taxon>Duplodnaviria</taxon>
        <taxon>Heunggongvirae</taxon>
        <taxon>Uroviricota</taxon>
        <taxon>Caudoviricetes</taxon>
        <taxon>Salmondvirus</taxon>
        <taxon>Salmondvirus JA11</taxon>
    </lineage>
</organism>
<name>A0A384ZZ49_9CAUD</name>
<reference evidence="1 2" key="1">
    <citation type="journal article" date="2018" name="Front. Microbiol.">
        <title>Jumbo Bacteriophages Are Represented Within an Increasing Diversity of Environmental Viruses Infecting the Emerging Phytopathogen, Dickeya solani.</title>
        <authorList>
            <person name="Day A.W."/>
            <person name="Ahn J."/>
            <person name="Salmond G.P.C."/>
        </authorList>
    </citation>
    <scope>NUCLEOTIDE SEQUENCE [LARGE SCALE GENOMIC DNA]</scope>
</reference>
<gene>
    <name evidence="1" type="ORF">JA33_131</name>
</gene>
<keyword evidence="1" id="KW-0378">Hydrolase</keyword>
<sequence length="273" mass="30512">MTIRLKNEGTVAAISNSVESKSFDLSSTQHTGMAPIDLHKEEASRDNKSIRIAGNRIGASSDLMLDINVWLPKAAEVYNTSKDIRDYIIVPVPVNVTELPNTNGDGFSKEEWLRFNPDQGKLAFQTFKGKPTFIEHANKDYTKARGIIFDSHLSPLVGFRGNHAVLSLLLAFDRTLEPERCRRILSGELNTYSKGTTYKAYECSICGRLVTPKTRNFCEHTAFNVPTKLDVRSGRLAYRNCLLLTGFECSSVDDPAFACAATEVNQLMQIKRR</sequence>
<evidence type="ECO:0000313" key="1">
    <source>
        <dbReference type="EMBL" id="AXG67505.1"/>
    </source>
</evidence>
<proteinExistence type="predicted"/>
<dbReference type="GO" id="GO:0006508">
    <property type="term" value="P:proteolysis"/>
    <property type="evidence" value="ECO:0007669"/>
    <property type="project" value="UniProtKB-KW"/>
</dbReference>
<protein>
    <submittedName>
        <fullName evidence="1">Putative prohead core protein protease/endolysin</fullName>
    </submittedName>
</protein>